<feature type="domain" description="Retrotransposon gag" evidence="13">
    <location>
        <begin position="251"/>
        <end position="349"/>
    </location>
</feature>
<comment type="cofactor">
    <cofactor evidence="1 11">
        <name>FAD</name>
        <dbReference type="ChEBI" id="CHEBI:57692"/>
    </cofactor>
</comment>
<evidence type="ECO:0000256" key="8">
    <source>
        <dbReference type="ARBA" id="ARBA00023033"/>
    </source>
</evidence>
<dbReference type="Gene3D" id="3.30.9.10">
    <property type="entry name" value="D-Amino Acid Oxidase, subunit A, domain 2"/>
    <property type="match status" value="1"/>
</dbReference>
<dbReference type="GO" id="GO:0106364">
    <property type="term" value="F:4-hydroxy-3-all-trans-polyprenylbenzoate oxygenase activity"/>
    <property type="evidence" value="ECO:0007669"/>
    <property type="project" value="UniProtKB-EC"/>
</dbReference>
<evidence type="ECO:0000259" key="13">
    <source>
        <dbReference type="Pfam" id="PF03732"/>
    </source>
</evidence>
<gene>
    <name evidence="11" type="primary">COQ6</name>
    <name evidence="14" type="ORF">GIB67_006533</name>
</gene>
<dbReference type="InterPro" id="IPR002938">
    <property type="entry name" value="FAD-bd"/>
</dbReference>
<dbReference type="InterPro" id="IPR036188">
    <property type="entry name" value="FAD/NAD-bd_sf"/>
</dbReference>
<evidence type="ECO:0000256" key="4">
    <source>
        <dbReference type="ARBA" id="ARBA00022688"/>
    </source>
</evidence>
<comment type="catalytic activity">
    <reaction evidence="11">
        <text>a 2-methoxy-6-(all-trans-polyprenyl)phenol + 2 reduced [2Fe-2S]-[ferredoxin] + O2 + 2 H(+) = a 2-methoxy-6-(all-trans-polyprenyl)benzene-1,4-diol + 2 oxidized [2Fe-2S]-[ferredoxin] + H2O</text>
        <dbReference type="Rhea" id="RHEA:81183"/>
        <dbReference type="Rhea" id="RHEA-COMP:9551"/>
        <dbReference type="Rhea" id="RHEA-COMP:10000"/>
        <dbReference type="Rhea" id="RHEA-COMP:10001"/>
        <dbReference type="Rhea" id="RHEA-COMP:10858"/>
        <dbReference type="ChEBI" id="CHEBI:15377"/>
        <dbReference type="ChEBI" id="CHEBI:15378"/>
        <dbReference type="ChEBI" id="CHEBI:15379"/>
        <dbReference type="ChEBI" id="CHEBI:33737"/>
        <dbReference type="ChEBI" id="CHEBI:33738"/>
        <dbReference type="ChEBI" id="CHEBI:62731"/>
        <dbReference type="ChEBI" id="CHEBI:84166"/>
        <dbReference type="EC" id="1.14.15.46"/>
    </reaction>
</comment>
<keyword evidence="9 11" id="KW-0496">Mitochondrion</keyword>
<keyword evidence="4 11" id="KW-0831">Ubiquinone biosynthesis</keyword>
<dbReference type="NCBIfam" id="TIGR01988">
    <property type="entry name" value="Ubi-OHases"/>
    <property type="match status" value="1"/>
</dbReference>
<dbReference type="InterPro" id="IPR051205">
    <property type="entry name" value="UbiH/COQ6_monooxygenase"/>
</dbReference>
<dbReference type="Pfam" id="PF03732">
    <property type="entry name" value="Retrotrans_gag"/>
    <property type="match status" value="1"/>
</dbReference>
<keyword evidence="7 11" id="KW-0560">Oxidoreductase</keyword>
<proteinExistence type="inferred from homology"/>
<dbReference type="SUPFAM" id="SSF51971">
    <property type="entry name" value="Nucleotide-binding domain"/>
    <property type="match status" value="1"/>
</dbReference>
<dbReference type="GO" id="GO:0031314">
    <property type="term" value="C:extrinsic component of mitochondrial inner membrane"/>
    <property type="evidence" value="ECO:0007669"/>
    <property type="project" value="UniProtKB-UniRule"/>
</dbReference>
<dbReference type="EC" id="1.14.15.46" evidence="11"/>
<comment type="function">
    <text evidence="11">FAD-dependent monooxygenase required for two non-consecutive steps during ubiquinone biosynthesis. Required for the C5-ring hydroxylation during ubiquinone biosynthesis by catalyzing the hydroxylation of 4-hydroxy-3-(all-trans-polyprenyl)benzoic acid to 3,4-dihydroxy-5-(all-trans-polyprenyl)benzoic acid. Also acts downstream of coq4, for the C1-hydroxylation during ubiquinone biosynthesis by catalyzing the hydroxylation of 2-methoxy-6-(all-trans-polyprenyl)phenol to 2-methoxy-6-(all-trans-polyprenyl)benzene-1,4-diol. The electrons required for the hydroxylation reaction are funneled indirectly to coq6 from NADPH via a ferredoxin/ferredoxin reductase system.</text>
</comment>
<comment type="subunit">
    <text evidence="11">Component of a multi-subunit COQ enzyme complex.</text>
</comment>
<name>A0A7J7LEU5_9MAGN</name>
<evidence type="ECO:0000256" key="3">
    <source>
        <dbReference type="ARBA" id="ARBA00022630"/>
    </source>
</evidence>
<keyword evidence="10 11" id="KW-0472">Membrane</keyword>
<dbReference type="Proteomes" id="UP000541444">
    <property type="component" value="Unassembled WGS sequence"/>
</dbReference>
<dbReference type="FunFam" id="3.50.50.60:FF:000021">
    <property type="entry name" value="Ubiquinone biosynthesis monooxygenase COQ6"/>
    <property type="match status" value="1"/>
</dbReference>
<evidence type="ECO:0000256" key="10">
    <source>
        <dbReference type="ARBA" id="ARBA00023136"/>
    </source>
</evidence>
<keyword evidence="6 11" id="KW-0274">FAD</keyword>
<evidence type="ECO:0000256" key="2">
    <source>
        <dbReference type="ARBA" id="ARBA00005349"/>
    </source>
</evidence>
<evidence type="ECO:0000259" key="12">
    <source>
        <dbReference type="Pfam" id="PF01494"/>
    </source>
</evidence>
<organism evidence="14 15">
    <name type="scientific">Kingdonia uniflora</name>
    <dbReference type="NCBI Taxonomy" id="39325"/>
    <lineage>
        <taxon>Eukaryota</taxon>
        <taxon>Viridiplantae</taxon>
        <taxon>Streptophyta</taxon>
        <taxon>Embryophyta</taxon>
        <taxon>Tracheophyta</taxon>
        <taxon>Spermatophyta</taxon>
        <taxon>Magnoliopsida</taxon>
        <taxon>Ranunculales</taxon>
        <taxon>Circaeasteraceae</taxon>
        <taxon>Kingdonia</taxon>
    </lineage>
</organism>
<dbReference type="OrthoDB" id="683240at2759"/>
<dbReference type="PANTHER" id="PTHR43876">
    <property type="entry name" value="UBIQUINONE BIOSYNTHESIS MONOOXYGENASE COQ6, MITOCHONDRIAL"/>
    <property type="match status" value="1"/>
</dbReference>
<keyword evidence="3 11" id="KW-0285">Flavoprotein</keyword>
<dbReference type="GO" id="GO:0016120">
    <property type="term" value="P:carotene biosynthetic process"/>
    <property type="evidence" value="ECO:0007669"/>
    <property type="project" value="TreeGrafter"/>
</dbReference>
<comment type="caution">
    <text evidence="14">The sequence shown here is derived from an EMBL/GenBank/DDBJ whole genome shotgun (WGS) entry which is preliminary data.</text>
</comment>
<evidence type="ECO:0000256" key="9">
    <source>
        <dbReference type="ARBA" id="ARBA00023128"/>
    </source>
</evidence>
<dbReference type="FunFam" id="3.30.9.10:FF:000111">
    <property type="entry name" value="Ubiquinone biosynthesis monooxygenase COQ6, mitochondrial"/>
    <property type="match status" value="1"/>
</dbReference>
<dbReference type="Gene3D" id="3.50.50.60">
    <property type="entry name" value="FAD/NAD(P)-binding domain"/>
    <property type="match status" value="2"/>
</dbReference>
<evidence type="ECO:0000256" key="6">
    <source>
        <dbReference type="ARBA" id="ARBA00022827"/>
    </source>
</evidence>
<dbReference type="InterPro" id="IPR000689">
    <property type="entry name" value="UbQ_mOase_COQ6"/>
</dbReference>
<dbReference type="PROSITE" id="PS01304">
    <property type="entry name" value="UBIH"/>
    <property type="match status" value="1"/>
</dbReference>
<dbReference type="GO" id="GO:0071949">
    <property type="term" value="F:FAD binding"/>
    <property type="evidence" value="ECO:0007669"/>
    <property type="project" value="InterPro"/>
</dbReference>
<dbReference type="GO" id="GO:0016712">
    <property type="term" value="F:oxidoreductase activity, acting on paired donors, with incorporation or reduction of molecular oxygen, reduced flavin or flavoprotein as one donor, and incorporation of one atom of oxygen"/>
    <property type="evidence" value="ECO:0007669"/>
    <property type="project" value="UniProtKB-UniRule"/>
</dbReference>
<evidence type="ECO:0000256" key="5">
    <source>
        <dbReference type="ARBA" id="ARBA00022792"/>
    </source>
</evidence>
<protein>
    <recommendedName>
        <fullName evidence="11">Ubiquinone biosynthesis monooxygenase COQ6, mitochondrial</fullName>
        <ecNumber evidence="11">1.14.15.45</ecNumber>
    </recommendedName>
    <alternativeName>
        <fullName evidence="11">2-methoxy-6-polyprenolphenol 4-hydroxylase</fullName>
        <ecNumber evidence="11">1.14.15.46</ecNumber>
    </alternativeName>
</protein>
<dbReference type="AlphaFoldDB" id="A0A7J7LEU5"/>
<dbReference type="EC" id="1.14.15.45" evidence="11"/>
<dbReference type="UniPathway" id="UPA00232"/>
<comment type="catalytic activity">
    <reaction evidence="11">
        <text>a 4-hydroxy-3-(all-trans-polyprenyl)benzoate + 2 reduced [2Fe-2S]-[ferredoxin] + O2 + 2 H(+) = a 3,4-dihydroxy-5-(all-trans-polyprenyl)benzoate + 2 oxidized [2Fe-2S]-[ferredoxin] + H2O</text>
        <dbReference type="Rhea" id="RHEA:81195"/>
        <dbReference type="Rhea" id="RHEA-COMP:9514"/>
        <dbReference type="Rhea" id="RHEA-COMP:10000"/>
        <dbReference type="Rhea" id="RHEA-COMP:10001"/>
        <dbReference type="Rhea" id="RHEA-COMP:10930"/>
        <dbReference type="ChEBI" id="CHEBI:15377"/>
        <dbReference type="ChEBI" id="CHEBI:15378"/>
        <dbReference type="ChEBI" id="CHEBI:15379"/>
        <dbReference type="ChEBI" id="CHEBI:33737"/>
        <dbReference type="ChEBI" id="CHEBI:33738"/>
        <dbReference type="ChEBI" id="CHEBI:64694"/>
        <dbReference type="ChEBI" id="CHEBI:78396"/>
        <dbReference type="EC" id="1.14.15.45"/>
    </reaction>
</comment>
<keyword evidence="8 11" id="KW-0503">Monooxygenase</keyword>
<accession>A0A7J7LEU5</accession>
<dbReference type="InterPro" id="IPR010971">
    <property type="entry name" value="UbiH/COQ6"/>
</dbReference>
<evidence type="ECO:0000313" key="15">
    <source>
        <dbReference type="Proteomes" id="UP000541444"/>
    </source>
</evidence>
<dbReference type="GO" id="GO:0016123">
    <property type="term" value="P:xanthophyll biosynthetic process"/>
    <property type="evidence" value="ECO:0007669"/>
    <property type="project" value="TreeGrafter"/>
</dbReference>
<keyword evidence="15" id="KW-1185">Reference proteome</keyword>
<dbReference type="Pfam" id="PF01494">
    <property type="entry name" value="FAD_binding_3"/>
    <property type="match status" value="1"/>
</dbReference>
<evidence type="ECO:0000313" key="14">
    <source>
        <dbReference type="EMBL" id="KAF6141088.1"/>
    </source>
</evidence>
<comment type="pathway">
    <text evidence="11">Cofactor biosynthesis; ubiquinone biosynthesis.</text>
</comment>
<dbReference type="HAMAP" id="MF_03193">
    <property type="entry name" value="COQ6_monooxygenase"/>
    <property type="match status" value="1"/>
</dbReference>
<evidence type="ECO:0000256" key="1">
    <source>
        <dbReference type="ARBA" id="ARBA00001974"/>
    </source>
</evidence>
<dbReference type="InterPro" id="IPR018168">
    <property type="entry name" value="Ubi_Hdrlase_CS"/>
</dbReference>
<reference evidence="14 15" key="1">
    <citation type="journal article" date="2020" name="IScience">
        <title>Genome Sequencing of the Endangered Kingdonia uniflora (Circaeasteraceae, Ranunculales) Reveals Potential Mechanisms of Evolutionary Specialization.</title>
        <authorList>
            <person name="Sun Y."/>
            <person name="Deng T."/>
            <person name="Zhang A."/>
            <person name="Moore M.J."/>
            <person name="Landis J.B."/>
            <person name="Lin N."/>
            <person name="Zhang H."/>
            <person name="Zhang X."/>
            <person name="Huang J."/>
            <person name="Zhang X."/>
            <person name="Sun H."/>
            <person name="Wang H."/>
        </authorList>
    </citation>
    <scope>NUCLEOTIDE SEQUENCE [LARGE SCALE GENOMIC DNA]</scope>
    <source>
        <strain evidence="14">TB1705</strain>
        <tissue evidence="14">Leaf</tissue>
    </source>
</reference>
<dbReference type="EMBL" id="JACGCM010002332">
    <property type="protein sequence ID" value="KAF6141088.1"/>
    <property type="molecule type" value="Genomic_DNA"/>
</dbReference>
<comment type="similarity">
    <text evidence="2 11">Belongs to the UbiH/COQ6 family.</text>
</comment>
<evidence type="ECO:0000256" key="11">
    <source>
        <dbReference type="HAMAP-Rule" id="MF_03193"/>
    </source>
</evidence>
<keyword evidence="5 11" id="KW-0999">Mitochondrion inner membrane</keyword>
<evidence type="ECO:0000256" key="7">
    <source>
        <dbReference type="ARBA" id="ARBA00023002"/>
    </source>
</evidence>
<dbReference type="InterPro" id="IPR005162">
    <property type="entry name" value="Retrotrans_gag_dom"/>
</dbReference>
<dbReference type="PANTHER" id="PTHR43876:SF7">
    <property type="entry name" value="UBIQUINONE BIOSYNTHESIS MONOOXYGENASE COQ6, MITOCHONDRIAL"/>
    <property type="match status" value="1"/>
</dbReference>
<comment type="subcellular location">
    <subcellularLocation>
        <location evidence="11">Mitochondrion inner membrane</location>
        <topology evidence="11">Peripheral membrane protein</topology>
        <orientation evidence="11">Matrix side</orientation>
    </subcellularLocation>
</comment>
<feature type="domain" description="FAD-binding" evidence="12">
    <location>
        <begin position="534"/>
        <end position="613"/>
    </location>
</feature>
<dbReference type="SUPFAM" id="SSF51905">
    <property type="entry name" value="FAD/NAD(P)-binding domain"/>
    <property type="match status" value="1"/>
</dbReference>
<sequence>MNRIISRKRVATVYALEVHRKGLSVDAVTGVSASNCQEHTEKLDAVNIVHQYDIAIVGGGMVGMALACALSRKPLTKHLNVAIIDNNPALEKGKNIKKGAVPDPRVSTVTPATISFFKVGGPVTFGELGVVVVLGEEALVVVAHVGAWDYVQQHRHTYFDKMQVQQRDSGVGFGGDWRNTGHFPGGGQEHRLMCPLDHRGPRHLPRGYDIRDWVANRDNGRWEMDNFIDWLNRVDKMLAFKNCNGQRAMTLVKTKLMGYALNWWENIQQLQVSGEYDYVTDWEVMRGDMMVQFIPSTYEEESFAKLQTLRYVRNQSVDDYASDFYMLLSRVVLSESKAQRVSRFRLGLTKRIQDEILFSPQSLSEILEMARQVWDYTGLGYTRYTASDICKDILGCVVENKVLHSSLLSSLLVGADGGKSRVRELAALKTTGWKYSQNAIICTVEHTVENKCAWQRFLPTGPIALLPIGDNFSNIVWTMNPKESSDRKIMVEDEFVKAINHALDYGYGPHPQPSFFGYNRNSSWELPPKVMKVVTERMVFPLSLMYANDYVANRVALVGDAAHIVHPLAGQGVNLGIADALALVKVIADGIAVGSDIGDLGLLKRYEAERKPANIIMTAILDSIQKGYSVDLGPLNLLRAAAFHATEHIFPLKRNIISYATGEQKWPLFSEFN</sequence>
<dbReference type="GO" id="GO:0120538">
    <property type="term" value="F:2-methoxy-6-polyprenolphenol 4-hydroxylase activity"/>
    <property type="evidence" value="ECO:0007669"/>
    <property type="project" value="UniProtKB-EC"/>
</dbReference>